<organism evidence="3 4">
    <name type="scientific">Acinetobacter larvae</name>
    <dbReference type="NCBI Taxonomy" id="1789224"/>
    <lineage>
        <taxon>Bacteria</taxon>
        <taxon>Pseudomonadati</taxon>
        <taxon>Pseudomonadota</taxon>
        <taxon>Gammaproteobacteria</taxon>
        <taxon>Moraxellales</taxon>
        <taxon>Moraxellaceae</taxon>
        <taxon>Acinetobacter</taxon>
    </lineage>
</organism>
<dbReference type="Proteomes" id="UP000093391">
    <property type="component" value="Chromosome"/>
</dbReference>
<dbReference type="Pfam" id="PF04389">
    <property type="entry name" value="Peptidase_M28"/>
    <property type="match status" value="1"/>
</dbReference>
<dbReference type="SUPFAM" id="SSF53187">
    <property type="entry name" value="Zn-dependent exopeptidases"/>
    <property type="match status" value="1"/>
</dbReference>
<keyword evidence="3" id="KW-0645">Protease</keyword>
<proteinExistence type="predicted"/>
<dbReference type="KEGG" id="ala:BFG52_11235"/>
<evidence type="ECO:0000313" key="4">
    <source>
        <dbReference type="Proteomes" id="UP000093391"/>
    </source>
</evidence>
<dbReference type="OrthoDB" id="9778250at2"/>
<dbReference type="PANTHER" id="PTHR12147:SF26">
    <property type="entry name" value="PEPTIDASE M28 DOMAIN-CONTAINING PROTEIN"/>
    <property type="match status" value="1"/>
</dbReference>
<dbReference type="STRING" id="1789224.BFG52_11235"/>
<evidence type="ECO:0000256" key="1">
    <source>
        <dbReference type="SAM" id="SignalP"/>
    </source>
</evidence>
<dbReference type="RefSeq" id="WP_067556152.1">
    <property type="nucleotide sequence ID" value="NZ_CP016895.1"/>
</dbReference>
<dbReference type="GO" id="GO:0006508">
    <property type="term" value="P:proteolysis"/>
    <property type="evidence" value="ECO:0007669"/>
    <property type="project" value="InterPro"/>
</dbReference>
<keyword evidence="3" id="KW-0031">Aminopeptidase</keyword>
<dbReference type="PROSITE" id="PS51257">
    <property type="entry name" value="PROKAR_LIPOPROTEIN"/>
    <property type="match status" value="1"/>
</dbReference>
<accession>A0A1B2M133</accession>
<dbReference type="GO" id="GO:0004177">
    <property type="term" value="F:aminopeptidase activity"/>
    <property type="evidence" value="ECO:0007669"/>
    <property type="project" value="UniProtKB-KW"/>
</dbReference>
<evidence type="ECO:0000313" key="3">
    <source>
        <dbReference type="EMBL" id="AOA58871.1"/>
    </source>
</evidence>
<keyword evidence="4" id="KW-1185">Reference proteome</keyword>
<keyword evidence="3" id="KW-0378">Hydrolase</keyword>
<feature type="signal peptide" evidence="1">
    <location>
        <begin position="1"/>
        <end position="22"/>
    </location>
</feature>
<dbReference type="AlphaFoldDB" id="A0A1B2M133"/>
<name>A0A1B2M133_9GAMM</name>
<dbReference type="EMBL" id="CP016895">
    <property type="protein sequence ID" value="AOA58871.1"/>
    <property type="molecule type" value="Genomic_DNA"/>
</dbReference>
<dbReference type="GO" id="GO:0008235">
    <property type="term" value="F:metalloexopeptidase activity"/>
    <property type="evidence" value="ECO:0007669"/>
    <property type="project" value="InterPro"/>
</dbReference>
<gene>
    <name evidence="3" type="ORF">BFG52_11235</name>
</gene>
<evidence type="ECO:0000259" key="2">
    <source>
        <dbReference type="Pfam" id="PF04389"/>
    </source>
</evidence>
<sequence>MFSKKKLTLCVLTLGIALSACQDHQKSTDSKDHQEVKVDNALDISLDSTQMMAHLKAFEQIATQHQGNRAVGSSGGIASGDYILAYAKQLGYATQVQSFKNHQQLTGRNIIVTIPGTLKEPQLLIGAHYDSVKMGPGINDNASGVALLLELMRSLASSKQPLQHTIYLAFWDSEEEGIAGSRDYVAKLSPEQLQQIKAYINVDMVGTKDPEILIADGDRSSIDEMEKMLRERGMTENDFKPIIEGLRSIPVHAKDAALENSLQQFFKDKNLKIKEDVSILTASDTAAFLGKVPVTGLVLFNEKLQGDELEFAPCYHKACDTLELIDPESMKLAGEALMHLLRSLDAQ</sequence>
<feature type="domain" description="Peptidase M28" evidence="2">
    <location>
        <begin position="109"/>
        <end position="339"/>
    </location>
</feature>
<dbReference type="PANTHER" id="PTHR12147">
    <property type="entry name" value="METALLOPEPTIDASE M28 FAMILY MEMBER"/>
    <property type="match status" value="1"/>
</dbReference>
<dbReference type="InterPro" id="IPR045175">
    <property type="entry name" value="M28_fam"/>
</dbReference>
<dbReference type="InterPro" id="IPR007484">
    <property type="entry name" value="Peptidase_M28"/>
</dbReference>
<keyword evidence="1" id="KW-0732">Signal</keyword>
<protein>
    <submittedName>
        <fullName evidence="3">Aminopeptidase</fullName>
    </submittedName>
</protein>
<dbReference type="Gene3D" id="3.40.630.10">
    <property type="entry name" value="Zn peptidases"/>
    <property type="match status" value="1"/>
</dbReference>
<reference evidence="3 4" key="1">
    <citation type="submission" date="2016-08" db="EMBL/GenBank/DDBJ databases">
        <authorList>
            <person name="Seilhamer J.J."/>
        </authorList>
    </citation>
    <scope>NUCLEOTIDE SEQUENCE [LARGE SCALE GENOMIC DNA]</scope>
    <source>
        <strain evidence="3 4">BRTC-1</strain>
    </source>
</reference>
<feature type="chain" id="PRO_5008539944" evidence="1">
    <location>
        <begin position="23"/>
        <end position="347"/>
    </location>
</feature>